<dbReference type="Proteomes" id="UP001497700">
    <property type="component" value="Unassembled WGS sequence"/>
</dbReference>
<reference evidence="1 2" key="1">
    <citation type="journal article" date="2022" name="New Phytol.">
        <title>Ecological generalism drives hyperdiversity of secondary metabolite gene clusters in xylarialean endophytes.</title>
        <authorList>
            <person name="Franco M.E.E."/>
            <person name="Wisecaver J.H."/>
            <person name="Arnold A.E."/>
            <person name="Ju Y.M."/>
            <person name="Slot J.C."/>
            <person name="Ahrendt S."/>
            <person name="Moore L.P."/>
            <person name="Eastman K.E."/>
            <person name="Scott K."/>
            <person name="Konkel Z."/>
            <person name="Mondo S.J."/>
            <person name="Kuo A."/>
            <person name="Hayes R.D."/>
            <person name="Haridas S."/>
            <person name="Andreopoulos B."/>
            <person name="Riley R."/>
            <person name="LaButti K."/>
            <person name="Pangilinan J."/>
            <person name="Lipzen A."/>
            <person name="Amirebrahimi M."/>
            <person name="Yan J."/>
            <person name="Adam C."/>
            <person name="Keymanesh K."/>
            <person name="Ng V."/>
            <person name="Louie K."/>
            <person name="Northen T."/>
            <person name="Drula E."/>
            <person name="Henrissat B."/>
            <person name="Hsieh H.M."/>
            <person name="Youens-Clark K."/>
            <person name="Lutzoni F."/>
            <person name="Miadlikowska J."/>
            <person name="Eastwood D.C."/>
            <person name="Hamelin R.C."/>
            <person name="Grigoriev I.V."/>
            <person name="U'Ren J.M."/>
        </authorList>
    </citation>
    <scope>NUCLEOTIDE SEQUENCE [LARGE SCALE GENOMIC DNA]</scope>
    <source>
        <strain evidence="1 2">CBS 119005</strain>
    </source>
</reference>
<name>A0ACB9YN94_9PEZI</name>
<keyword evidence="2" id="KW-1185">Reference proteome</keyword>
<evidence type="ECO:0000313" key="2">
    <source>
        <dbReference type="Proteomes" id="UP001497700"/>
    </source>
</evidence>
<protein>
    <submittedName>
        <fullName evidence="1">Uncharacterized protein</fullName>
    </submittedName>
</protein>
<evidence type="ECO:0000313" key="1">
    <source>
        <dbReference type="EMBL" id="KAI4860444.1"/>
    </source>
</evidence>
<dbReference type="EMBL" id="MU393586">
    <property type="protein sequence ID" value="KAI4860444.1"/>
    <property type="molecule type" value="Genomic_DNA"/>
</dbReference>
<organism evidence="1 2">
    <name type="scientific">Hypoxylon rubiginosum</name>
    <dbReference type="NCBI Taxonomy" id="110542"/>
    <lineage>
        <taxon>Eukaryota</taxon>
        <taxon>Fungi</taxon>
        <taxon>Dikarya</taxon>
        <taxon>Ascomycota</taxon>
        <taxon>Pezizomycotina</taxon>
        <taxon>Sordariomycetes</taxon>
        <taxon>Xylariomycetidae</taxon>
        <taxon>Xylariales</taxon>
        <taxon>Hypoxylaceae</taxon>
        <taxon>Hypoxylon</taxon>
    </lineage>
</organism>
<accession>A0ACB9YN94</accession>
<gene>
    <name evidence="1" type="ORF">F4820DRAFT_108754</name>
</gene>
<comment type="caution">
    <text evidence="1">The sequence shown here is derived from an EMBL/GenBank/DDBJ whole genome shotgun (WGS) entry which is preliminary data.</text>
</comment>
<sequence length="379" mass="39360">MSAPTSVHPPLSNPSSSAPEAPGSSRYAPAPKNATGSTSTAPTAFLSPPFRSASQSGSSRPHPSNSASASASRSVTSAPTTAAATATVSAATSHPPRVAMDLNPTLPSRTTQLHIDEARAALVASMSNMLDSELQSRASLLHSNATALTKQEKDVMRGTEALRRENDKLEKLARDTERKIKELGNVQNWAEVLERDFLVLEETMRLVKEGSGSGSDDESCSECSRSTWSGSYSADGSRAGSRRGSMNGGADSNTKKDAGEQGTNGKSVTNGAVGGDVHKRGDDTKVTVDEAVAASISEAMATNLHDAFEPLTLDPAPAPSSAQSSVSKGKEPATEEISDVDAPEASVTEPIQLLNTSQPEILEEQTAIDKDSKPSTATG</sequence>
<proteinExistence type="predicted"/>